<dbReference type="PANTHER" id="PTHR22916">
    <property type="entry name" value="GLYCOSYLTRANSFERASE"/>
    <property type="match status" value="1"/>
</dbReference>
<name>A0ABN6I2P5_9FLAO</name>
<dbReference type="Pfam" id="PF00535">
    <property type="entry name" value="Glycos_transf_2"/>
    <property type="match status" value="1"/>
</dbReference>
<dbReference type="RefSeq" id="WP_221257831.1">
    <property type="nucleotide sequence ID" value="NZ_AP024749.1"/>
</dbReference>
<keyword evidence="3" id="KW-1185">Reference proteome</keyword>
<dbReference type="EMBL" id="AP024749">
    <property type="protein sequence ID" value="BCY28718.1"/>
    <property type="molecule type" value="Genomic_DNA"/>
</dbReference>
<dbReference type="PANTHER" id="PTHR22916:SF3">
    <property type="entry name" value="UDP-GLCNAC:BETAGAL BETA-1,3-N-ACETYLGLUCOSAMINYLTRANSFERASE-LIKE PROTEIN 1"/>
    <property type="match status" value="1"/>
</dbReference>
<dbReference type="Gene3D" id="3.90.550.10">
    <property type="entry name" value="Spore Coat Polysaccharide Biosynthesis Protein SpsA, Chain A"/>
    <property type="match status" value="1"/>
</dbReference>
<dbReference type="SUPFAM" id="SSF53448">
    <property type="entry name" value="Nucleotide-diphospho-sugar transferases"/>
    <property type="match status" value="1"/>
</dbReference>
<protein>
    <recommendedName>
        <fullName evidence="1">Glycosyltransferase 2-like domain-containing protein</fullName>
    </recommendedName>
</protein>
<sequence>MHHQPLVTIVCLCYNHEEFVIEALDSVINQDYKNIELIIVDDFSSDNSVVLIEKWLINHPEVLFIKNSFNSGNTKSFNHALKKANGTYIIDLATDDRLLPNCISSQLKAFENSQFQDLAVVYANFNLIDKEGKITNVYFQENEFPQSGNVYEMVISRSVKLGSIATIYNTEVLKKVGGYDESLAYEDLDIWVRISRNYNFEYINEVLAEKREIQTSLSSQFLKKNNNQTKFLHQSTLKIFYKILELNSSKKENRLVINRMYFELHKFISAREWKLSFTLFQLIIKAYIKSI</sequence>
<reference evidence="2 3" key="1">
    <citation type="submission" date="2021-06" db="EMBL/GenBank/DDBJ databases">
        <title>Whole genome sequences of Flavobacterium sp. KK2020170 and assembly.</title>
        <authorList>
            <person name="Kitahara K."/>
            <person name="Miyoshi S."/>
            <person name="Uesaka K."/>
        </authorList>
    </citation>
    <scope>NUCLEOTIDE SEQUENCE [LARGE SCALE GENOMIC DNA]</scope>
    <source>
        <strain evidence="2 3">KK2020170</strain>
    </source>
</reference>
<dbReference type="InterPro" id="IPR001173">
    <property type="entry name" value="Glyco_trans_2-like"/>
</dbReference>
<proteinExistence type="predicted"/>
<dbReference type="InterPro" id="IPR029044">
    <property type="entry name" value="Nucleotide-diphossugar_trans"/>
</dbReference>
<accession>A0ABN6I2P5</accession>
<gene>
    <name evidence="2" type="ORF">KK2020170_15860</name>
</gene>
<evidence type="ECO:0000259" key="1">
    <source>
        <dbReference type="Pfam" id="PF00535"/>
    </source>
</evidence>
<feature type="domain" description="Glycosyltransferase 2-like" evidence="1">
    <location>
        <begin position="9"/>
        <end position="121"/>
    </location>
</feature>
<evidence type="ECO:0000313" key="2">
    <source>
        <dbReference type="EMBL" id="BCY28718.1"/>
    </source>
</evidence>
<evidence type="ECO:0000313" key="3">
    <source>
        <dbReference type="Proteomes" id="UP000825258"/>
    </source>
</evidence>
<dbReference type="Proteomes" id="UP000825258">
    <property type="component" value="Chromosome"/>
</dbReference>
<organism evidence="2 3">
    <name type="scientific">Flavobacterium okayamense</name>
    <dbReference type="NCBI Taxonomy" id="2830782"/>
    <lineage>
        <taxon>Bacteria</taxon>
        <taxon>Pseudomonadati</taxon>
        <taxon>Bacteroidota</taxon>
        <taxon>Flavobacteriia</taxon>
        <taxon>Flavobacteriales</taxon>
        <taxon>Flavobacteriaceae</taxon>
        <taxon>Flavobacterium</taxon>
    </lineage>
</organism>